<organism evidence="5 6">
    <name type="scientific">Candidatus Jorgensenbacteria bacterium CG_4_10_14_0_8_um_filter_39_13</name>
    <dbReference type="NCBI Taxonomy" id="1974589"/>
    <lineage>
        <taxon>Bacteria</taxon>
        <taxon>Candidatus Joergenseniibacteriota</taxon>
    </lineage>
</organism>
<dbReference type="GO" id="GO:0006412">
    <property type="term" value="P:translation"/>
    <property type="evidence" value="ECO:0007669"/>
    <property type="project" value="InterPro"/>
</dbReference>
<dbReference type="GO" id="GO:1990904">
    <property type="term" value="C:ribonucleoprotein complex"/>
    <property type="evidence" value="ECO:0007669"/>
    <property type="project" value="UniProtKB-KW"/>
</dbReference>
<dbReference type="GO" id="GO:0003735">
    <property type="term" value="F:structural constituent of ribosome"/>
    <property type="evidence" value="ECO:0007669"/>
    <property type="project" value="InterPro"/>
</dbReference>
<dbReference type="Proteomes" id="UP000230238">
    <property type="component" value="Unassembled WGS sequence"/>
</dbReference>
<dbReference type="EMBL" id="PFME01000026">
    <property type="protein sequence ID" value="PIY95978.1"/>
    <property type="molecule type" value="Genomic_DNA"/>
</dbReference>
<evidence type="ECO:0000256" key="1">
    <source>
        <dbReference type="ARBA" id="ARBA00005781"/>
    </source>
</evidence>
<dbReference type="InterPro" id="IPR038657">
    <property type="entry name" value="Ribosomal_bL19_sf"/>
</dbReference>
<comment type="caution">
    <text evidence="5">The sequence shown here is derived from an EMBL/GenBank/DDBJ whole genome shotgun (WGS) entry which is preliminary data.</text>
</comment>
<evidence type="ECO:0000313" key="6">
    <source>
        <dbReference type="Proteomes" id="UP000230238"/>
    </source>
</evidence>
<evidence type="ECO:0000256" key="4">
    <source>
        <dbReference type="RuleBase" id="RU000559"/>
    </source>
</evidence>
<dbReference type="InterPro" id="IPR001857">
    <property type="entry name" value="Ribosomal_bL19"/>
</dbReference>
<dbReference type="PANTHER" id="PTHR15680:SF9">
    <property type="entry name" value="LARGE RIBOSOMAL SUBUNIT PROTEIN BL19M"/>
    <property type="match status" value="1"/>
</dbReference>
<dbReference type="PRINTS" id="PR00061">
    <property type="entry name" value="RIBOSOMALL19"/>
</dbReference>
<dbReference type="PANTHER" id="PTHR15680">
    <property type="entry name" value="RIBOSOMAL PROTEIN L19"/>
    <property type="match status" value="1"/>
</dbReference>
<keyword evidence="2 5" id="KW-0689">Ribosomal protein</keyword>
<comment type="function">
    <text evidence="4">This protein is located at the 30S-50S ribosomal subunit interface and may play a role in the structure and function of the aminoacyl-tRNA binding site.</text>
</comment>
<dbReference type="GO" id="GO:0005840">
    <property type="term" value="C:ribosome"/>
    <property type="evidence" value="ECO:0007669"/>
    <property type="project" value="UniProtKB-KW"/>
</dbReference>
<comment type="similarity">
    <text evidence="1 4">Belongs to the bacterial ribosomal protein bL19 family.</text>
</comment>
<gene>
    <name evidence="5" type="ORF">COY65_01855</name>
</gene>
<keyword evidence="3 4" id="KW-0687">Ribonucleoprotein</keyword>
<reference evidence="6" key="1">
    <citation type="submission" date="2017-09" db="EMBL/GenBank/DDBJ databases">
        <title>Depth-based differentiation of microbial function through sediment-hosted aquifers and enrichment of novel symbionts in the deep terrestrial subsurface.</title>
        <authorList>
            <person name="Probst A.J."/>
            <person name="Ladd B."/>
            <person name="Jarett J.K."/>
            <person name="Geller-Mcgrath D.E."/>
            <person name="Sieber C.M.K."/>
            <person name="Emerson J.B."/>
            <person name="Anantharaman K."/>
            <person name="Thomas B.C."/>
            <person name="Malmstrom R."/>
            <person name="Stieglmeier M."/>
            <person name="Klingl A."/>
            <person name="Woyke T."/>
            <person name="Ryan C.M."/>
            <person name="Banfield J.F."/>
        </authorList>
    </citation>
    <scope>NUCLEOTIDE SEQUENCE [LARGE SCALE GENOMIC DNA]</scope>
</reference>
<dbReference type="InterPro" id="IPR008991">
    <property type="entry name" value="Translation_prot_SH3-like_sf"/>
</dbReference>
<proteinExistence type="inferred from homology"/>
<dbReference type="SUPFAM" id="SSF50104">
    <property type="entry name" value="Translation proteins SH3-like domain"/>
    <property type="match status" value="1"/>
</dbReference>
<evidence type="ECO:0000256" key="2">
    <source>
        <dbReference type="ARBA" id="ARBA00022980"/>
    </source>
</evidence>
<protein>
    <recommendedName>
        <fullName evidence="4">50S ribosomal protein L19</fullName>
    </recommendedName>
</protein>
<evidence type="ECO:0000313" key="5">
    <source>
        <dbReference type="EMBL" id="PIY95978.1"/>
    </source>
</evidence>
<evidence type="ECO:0000256" key="3">
    <source>
        <dbReference type="ARBA" id="ARBA00023274"/>
    </source>
</evidence>
<dbReference type="AlphaFoldDB" id="A0A2M7RGU9"/>
<accession>A0A2M7RGU9</accession>
<sequence>MICKYFLVRLKLFIMDKEILNKIKPGARIKVWERIKEGGKERPSPFEGIVITRKHGNEPGATIMVRGIFQEIGVEKIYPIHSPLIAKIEILEQPKKIHRAKLYFLRKLSQKKIRQKIGRPA</sequence>
<name>A0A2M7RGU9_9BACT</name>
<dbReference type="Pfam" id="PF01245">
    <property type="entry name" value="Ribosomal_L19"/>
    <property type="match status" value="1"/>
</dbReference>
<dbReference type="Gene3D" id="2.30.30.790">
    <property type="match status" value="1"/>
</dbReference>